<dbReference type="GO" id="GO:0016705">
    <property type="term" value="F:oxidoreductase activity, acting on paired donors, with incorporation or reduction of molecular oxygen"/>
    <property type="evidence" value="ECO:0007669"/>
    <property type="project" value="InterPro"/>
</dbReference>
<dbReference type="PANTHER" id="PTHR43244:SF1">
    <property type="entry name" value="5,10-METHYLENETETRAHYDROMETHANOPTERIN REDUCTASE"/>
    <property type="match status" value="1"/>
</dbReference>
<dbReference type="PANTHER" id="PTHR43244">
    <property type="match status" value="1"/>
</dbReference>
<dbReference type="AlphaFoldDB" id="A0A6G3XI81"/>
<dbReference type="Pfam" id="PF00296">
    <property type="entry name" value="Bac_luciferase"/>
    <property type="match status" value="1"/>
</dbReference>
<name>A0A6G3XI81_9ACTN</name>
<organism evidence="3">
    <name type="scientific">Streptomyces sp. SID7499</name>
    <dbReference type="NCBI Taxonomy" id="2706086"/>
    <lineage>
        <taxon>Bacteria</taxon>
        <taxon>Bacillati</taxon>
        <taxon>Actinomycetota</taxon>
        <taxon>Actinomycetes</taxon>
        <taxon>Kitasatosporales</taxon>
        <taxon>Streptomycetaceae</taxon>
        <taxon>Streptomyces</taxon>
    </lineage>
</organism>
<proteinExistence type="predicted"/>
<feature type="domain" description="Luciferase-like" evidence="2">
    <location>
        <begin position="9"/>
        <end position="309"/>
    </location>
</feature>
<dbReference type="SUPFAM" id="SSF51679">
    <property type="entry name" value="Bacterial luciferase-like"/>
    <property type="match status" value="1"/>
</dbReference>
<gene>
    <name evidence="3" type="ORF">G3M58_63905</name>
</gene>
<dbReference type="Gene3D" id="3.20.20.30">
    <property type="entry name" value="Luciferase-like domain"/>
    <property type="match status" value="1"/>
</dbReference>
<keyword evidence="1" id="KW-0560">Oxidoreductase</keyword>
<dbReference type="CDD" id="cd01097">
    <property type="entry name" value="Tetrahydromethanopterin_reductase"/>
    <property type="match status" value="1"/>
</dbReference>
<evidence type="ECO:0000259" key="2">
    <source>
        <dbReference type="Pfam" id="PF00296"/>
    </source>
</evidence>
<comment type="caution">
    <text evidence="3">The sequence shown here is derived from an EMBL/GenBank/DDBJ whole genome shotgun (WGS) entry which is preliminary data.</text>
</comment>
<dbReference type="InterPro" id="IPR011251">
    <property type="entry name" value="Luciferase-like_dom"/>
</dbReference>
<sequence>MELAVNIGLDGAIPLARAAEELGYRTVLASDNFRSDALTVLSSVAAHTRRIGLLPGVLQLPARSPAATATAAASLHVLSQGRFGLGLGVSNPDVSEGWHGVAFEHPLGRLREYVTIVRRALAGEEVRFAGQHFRLPVGDRHGNTPLRLGMAPGDTRVPVYLGASSPGTRRLAGEIADGWIGAFTTPEDTADAVAQIDRGRAGGADRPFDVLPCVATCVDDSVERAANTLRAHYAGLLGVGDAATNFFCRLLRRHGFTDAPEEIHARTRAGDRAAAAAAVPLDFIDMTALIGPPRRVAARMRRYADAGASCLGIMITAAQVETPEKIRQLSETKRAHALFLAERGSAPPPSARPVPDPA</sequence>
<dbReference type="EMBL" id="JAAGMN010006707">
    <property type="protein sequence ID" value="NEE17302.1"/>
    <property type="molecule type" value="Genomic_DNA"/>
</dbReference>
<reference evidence="3" key="1">
    <citation type="submission" date="2020-01" db="EMBL/GenBank/DDBJ databases">
        <title>Insect and environment-associated Actinomycetes.</title>
        <authorList>
            <person name="Currrie C."/>
            <person name="Chevrette M."/>
            <person name="Carlson C."/>
            <person name="Stubbendieck R."/>
            <person name="Wendt-Pienkowski E."/>
        </authorList>
    </citation>
    <scope>NUCLEOTIDE SEQUENCE</scope>
    <source>
        <strain evidence="3">SID7499</strain>
    </source>
</reference>
<accession>A0A6G3XI81</accession>
<protein>
    <submittedName>
        <fullName evidence="3">LLM class flavin-dependent oxidoreductase</fullName>
    </submittedName>
</protein>
<evidence type="ECO:0000256" key="1">
    <source>
        <dbReference type="ARBA" id="ARBA00023002"/>
    </source>
</evidence>
<dbReference type="InterPro" id="IPR036661">
    <property type="entry name" value="Luciferase-like_sf"/>
</dbReference>
<evidence type="ECO:0000313" key="3">
    <source>
        <dbReference type="EMBL" id="NEE17302.1"/>
    </source>
</evidence>
<dbReference type="InterPro" id="IPR050564">
    <property type="entry name" value="F420-G6PD/mer"/>
</dbReference>